<dbReference type="AlphaFoldDB" id="A0A4P9Z056"/>
<evidence type="ECO:0000313" key="3">
    <source>
        <dbReference type="Proteomes" id="UP000278143"/>
    </source>
</evidence>
<dbReference type="Proteomes" id="UP000278143">
    <property type="component" value="Unassembled WGS sequence"/>
</dbReference>
<feature type="signal peptide" evidence="1">
    <location>
        <begin position="1"/>
        <end position="24"/>
    </location>
</feature>
<dbReference type="PROSITE" id="PS51257">
    <property type="entry name" value="PROKAR_LIPOPROTEIN"/>
    <property type="match status" value="1"/>
</dbReference>
<accession>A0A4P9Z056</accession>
<protein>
    <recommendedName>
        <fullName evidence="4">Protein kinase domain-containing protein</fullName>
    </recommendedName>
</protein>
<organism evidence="2 3">
    <name type="scientific">Syncephalis pseudoplumigaleata</name>
    <dbReference type="NCBI Taxonomy" id="1712513"/>
    <lineage>
        <taxon>Eukaryota</taxon>
        <taxon>Fungi</taxon>
        <taxon>Fungi incertae sedis</taxon>
        <taxon>Zoopagomycota</taxon>
        <taxon>Zoopagomycotina</taxon>
        <taxon>Zoopagomycetes</taxon>
        <taxon>Zoopagales</taxon>
        <taxon>Piptocephalidaceae</taxon>
        <taxon>Syncephalis</taxon>
    </lineage>
</organism>
<keyword evidence="3" id="KW-1185">Reference proteome</keyword>
<evidence type="ECO:0000256" key="1">
    <source>
        <dbReference type="SAM" id="SignalP"/>
    </source>
</evidence>
<reference evidence="3" key="1">
    <citation type="journal article" date="2018" name="Nat. Microbiol.">
        <title>Leveraging single-cell genomics to expand the fungal tree of life.</title>
        <authorList>
            <person name="Ahrendt S.R."/>
            <person name="Quandt C.A."/>
            <person name="Ciobanu D."/>
            <person name="Clum A."/>
            <person name="Salamov A."/>
            <person name="Andreopoulos B."/>
            <person name="Cheng J.F."/>
            <person name="Woyke T."/>
            <person name="Pelin A."/>
            <person name="Henrissat B."/>
            <person name="Reynolds N.K."/>
            <person name="Benny G.L."/>
            <person name="Smith M.E."/>
            <person name="James T.Y."/>
            <person name="Grigoriev I.V."/>
        </authorList>
    </citation>
    <scope>NUCLEOTIDE SEQUENCE [LARGE SCALE GENOMIC DNA]</scope>
    <source>
        <strain evidence="3">Benny S71-1</strain>
    </source>
</reference>
<name>A0A4P9Z056_9FUNG</name>
<evidence type="ECO:0008006" key="4">
    <source>
        <dbReference type="Google" id="ProtNLM"/>
    </source>
</evidence>
<gene>
    <name evidence="2" type="ORF">SYNPS1DRAFT_29535</name>
</gene>
<sequence length="217" mass="24460">MKIVALSSVVCSIAALACIQHALATPFSFWRKKTSNGLPRLITLPEGKEKTFGIDGLTIQKTIGYGTFSAMGIATYENKQRLIRCSYFTSANNQEEISQRITHIKETDPEGGQYFVAMRKMFPVGLPHKISTWIKRVNPLGWPKFLSPNFGRCIIMDYAGERTLDDYLGSVTANRYQIIFDLFFQILKGKWCHAALSACLRSFRSAQMSARCGRDLQ</sequence>
<keyword evidence="1" id="KW-0732">Signal</keyword>
<proteinExistence type="predicted"/>
<feature type="chain" id="PRO_5020576395" description="Protein kinase domain-containing protein" evidence="1">
    <location>
        <begin position="25"/>
        <end position="217"/>
    </location>
</feature>
<dbReference type="OrthoDB" id="5726605at2759"/>
<dbReference type="EMBL" id="KZ990074">
    <property type="protein sequence ID" value="RKP24710.1"/>
    <property type="molecule type" value="Genomic_DNA"/>
</dbReference>
<evidence type="ECO:0000313" key="2">
    <source>
        <dbReference type="EMBL" id="RKP24710.1"/>
    </source>
</evidence>